<dbReference type="Gene3D" id="3.80.10.10">
    <property type="entry name" value="Ribonuclease Inhibitor"/>
    <property type="match status" value="2"/>
</dbReference>
<accession>A0A1J4JZ78</accession>
<dbReference type="GeneID" id="94841746"/>
<dbReference type="SUPFAM" id="SSF52047">
    <property type="entry name" value="RNI-like"/>
    <property type="match status" value="1"/>
</dbReference>
<evidence type="ECO:0008006" key="3">
    <source>
        <dbReference type="Google" id="ProtNLM"/>
    </source>
</evidence>
<dbReference type="GO" id="GO:0030027">
    <property type="term" value="C:lamellipodium"/>
    <property type="evidence" value="ECO:0007669"/>
    <property type="project" value="TreeGrafter"/>
</dbReference>
<comment type="caution">
    <text evidence="1">The sequence shown here is derived from an EMBL/GenBank/DDBJ whole genome shotgun (WGS) entry which is preliminary data.</text>
</comment>
<dbReference type="GO" id="GO:0016477">
    <property type="term" value="P:cell migration"/>
    <property type="evidence" value="ECO:0007669"/>
    <property type="project" value="TreeGrafter"/>
</dbReference>
<evidence type="ECO:0000313" key="1">
    <source>
        <dbReference type="EMBL" id="OHT02836.1"/>
    </source>
</evidence>
<dbReference type="AlphaFoldDB" id="A0A1J4JZ78"/>
<evidence type="ECO:0000313" key="2">
    <source>
        <dbReference type="Proteomes" id="UP000179807"/>
    </source>
</evidence>
<keyword evidence="2" id="KW-1185">Reference proteome</keyword>
<dbReference type="EMBL" id="MLAK01000850">
    <property type="protein sequence ID" value="OHT02836.1"/>
    <property type="molecule type" value="Genomic_DNA"/>
</dbReference>
<dbReference type="InterPro" id="IPR051279">
    <property type="entry name" value="PP1-Reg/Actin-Interact_Protein"/>
</dbReference>
<dbReference type="Proteomes" id="UP000179807">
    <property type="component" value="Unassembled WGS sequence"/>
</dbReference>
<reference evidence="1" key="1">
    <citation type="submission" date="2016-10" db="EMBL/GenBank/DDBJ databases">
        <authorList>
            <person name="Benchimol M."/>
            <person name="Almeida L.G."/>
            <person name="Vasconcelos A.T."/>
            <person name="Perreira-Neves A."/>
            <person name="Rosa I.A."/>
            <person name="Tasca T."/>
            <person name="Bogo M.R."/>
            <person name="de Souza W."/>
        </authorList>
    </citation>
    <scope>NUCLEOTIDE SEQUENCE [LARGE SCALE GENOMIC DNA]</scope>
    <source>
        <strain evidence="1">K</strain>
    </source>
</reference>
<organism evidence="1 2">
    <name type="scientific">Tritrichomonas foetus</name>
    <dbReference type="NCBI Taxonomy" id="1144522"/>
    <lineage>
        <taxon>Eukaryota</taxon>
        <taxon>Metamonada</taxon>
        <taxon>Parabasalia</taxon>
        <taxon>Tritrichomonadida</taxon>
        <taxon>Tritrichomonadidae</taxon>
        <taxon>Tritrichomonas</taxon>
    </lineage>
</organism>
<dbReference type="VEuPathDB" id="TrichDB:TRFO_29905"/>
<sequence length="718" mass="82134">MSAAIPDLSLLHPLLKLPLSKVLWFNEVQKLDTRKHKQKRLFAITNFGLFLIKKTKFPRSMTVSKFFALSDIRYFLLDPEMAIISDNPKMSSKITVYTEKVVELASVIFSVNNVIFGEHSKLNFQCTTEIKPKFDASNFLYEAQCPLAERFLSFVASEFPAKQINAEIIQEHIDILMKATSSFTFTGDLAASSFIRAMANAIANDSELREVKLSDLNYSSFFPHFLPIIQENTSVYTLLLSNVNFSGKPLKRFPKEHKFIIQSVKINKCKISTPDFAYFMDHLSFLSSELNDFTVTNSIFSDEAIEKFFQTLSTIDRLDTLKFEEIKVKKHEVFERVLSNFLAKVKKLRRISLAYCKQELSGVLSKITKVNSIARVNVSGNTFLDKIDSHSLNFEKVDEIYFDKCEFNENPFISILKALQNSSTAVTILHFDCIPNDSQFVYDILENVTIPTLETLTWNENSLDENQTESFKKFIQNNQQITELELINCSLSPRKLMDIFHGDISDNISRLILKNTTPQPKFTFGRSLVKILTPLSCLKILDITNQKLGNDAIMMLRMFVESHIEEIYFDGQEVESAELLLSFLAFLNNSESLLKSSWPEYDVSLIVSKTPIGKRLDVRNSFDRMKKDFSVTFNTRQSLVRQNSRMKFATPTSNVKRKVNKSSAPIPIAPSTGNEMYKKVDEVLGFRESSIDDLLKECLGKDNYTDVLVSKYYSINGL</sequence>
<dbReference type="OrthoDB" id="10601163at2759"/>
<dbReference type="PANTHER" id="PTHR24112">
    <property type="entry name" value="LEUCINE-RICH REPEAT, ISOFORM F-RELATED"/>
    <property type="match status" value="1"/>
</dbReference>
<dbReference type="GO" id="GO:0034315">
    <property type="term" value="P:regulation of Arp2/3 complex-mediated actin nucleation"/>
    <property type="evidence" value="ECO:0007669"/>
    <property type="project" value="TreeGrafter"/>
</dbReference>
<name>A0A1J4JZ78_9EUKA</name>
<protein>
    <recommendedName>
        <fullName evidence="3">Leucine Rich Repeat family protein</fullName>
    </recommendedName>
</protein>
<dbReference type="RefSeq" id="XP_068355972.1">
    <property type="nucleotide sequence ID" value="XM_068507042.1"/>
</dbReference>
<proteinExistence type="predicted"/>
<dbReference type="InterPro" id="IPR032675">
    <property type="entry name" value="LRR_dom_sf"/>
</dbReference>
<dbReference type="PANTHER" id="PTHR24112:SF64">
    <property type="entry name" value="CHROMOSOME UNDETERMINED SCAFFOLD_46, WHOLE GENOME SHOTGUN SEQUENCE"/>
    <property type="match status" value="1"/>
</dbReference>
<dbReference type="GO" id="GO:0005886">
    <property type="term" value="C:plasma membrane"/>
    <property type="evidence" value="ECO:0007669"/>
    <property type="project" value="TreeGrafter"/>
</dbReference>
<gene>
    <name evidence="1" type="ORF">TRFO_29905</name>
</gene>